<protein>
    <recommendedName>
        <fullName evidence="8">Glycosyltransferase, GT2 family</fullName>
    </recommendedName>
</protein>
<dbReference type="PANTHER" id="PTHR43179:SF12">
    <property type="entry name" value="GALACTOFURANOSYLTRANSFERASE GLFT2"/>
    <property type="match status" value="1"/>
</dbReference>
<comment type="similarity">
    <text evidence="2">Belongs to the glycosyltransferase 2 family.</text>
</comment>
<feature type="transmembrane region" description="Helical" evidence="5">
    <location>
        <begin position="675"/>
        <end position="694"/>
    </location>
</feature>
<feature type="transmembrane region" description="Helical" evidence="5">
    <location>
        <begin position="363"/>
        <end position="384"/>
    </location>
</feature>
<evidence type="ECO:0000256" key="1">
    <source>
        <dbReference type="ARBA" id="ARBA00004776"/>
    </source>
</evidence>
<comment type="caution">
    <text evidence="6">The sequence shown here is derived from an EMBL/GenBank/DDBJ whole genome shotgun (WGS) entry which is preliminary data.</text>
</comment>
<evidence type="ECO:0000313" key="6">
    <source>
        <dbReference type="EMBL" id="NYI40784.1"/>
    </source>
</evidence>
<dbReference type="RefSeq" id="WP_062074461.1">
    <property type="nucleotide sequence ID" value="NZ_BBRC01000003.1"/>
</dbReference>
<keyword evidence="4" id="KW-0808">Transferase</keyword>
<dbReference type="PANTHER" id="PTHR43179">
    <property type="entry name" value="RHAMNOSYLTRANSFERASE WBBL"/>
    <property type="match status" value="1"/>
</dbReference>
<dbReference type="Gene3D" id="3.90.550.10">
    <property type="entry name" value="Spore Coat Polysaccharide Biosynthesis Protein SpsA, Chain A"/>
    <property type="match status" value="1"/>
</dbReference>
<dbReference type="Proteomes" id="UP000547973">
    <property type="component" value="Unassembled WGS sequence"/>
</dbReference>
<evidence type="ECO:0000313" key="7">
    <source>
        <dbReference type="Proteomes" id="UP000547973"/>
    </source>
</evidence>
<feature type="transmembrane region" description="Helical" evidence="5">
    <location>
        <begin position="559"/>
        <end position="575"/>
    </location>
</feature>
<evidence type="ECO:0008006" key="8">
    <source>
        <dbReference type="Google" id="ProtNLM"/>
    </source>
</evidence>
<feature type="transmembrane region" description="Helical" evidence="5">
    <location>
        <begin position="582"/>
        <end position="604"/>
    </location>
</feature>
<keyword evidence="3" id="KW-0328">Glycosyltransferase</keyword>
<evidence type="ECO:0000256" key="3">
    <source>
        <dbReference type="ARBA" id="ARBA00022676"/>
    </source>
</evidence>
<proteinExistence type="inferred from homology"/>
<feature type="transmembrane region" description="Helical" evidence="5">
    <location>
        <begin position="747"/>
        <end position="770"/>
    </location>
</feature>
<feature type="transmembrane region" description="Helical" evidence="5">
    <location>
        <begin position="475"/>
        <end position="495"/>
    </location>
</feature>
<feature type="transmembrane region" description="Helical" evidence="5">
    <location>
        <begin position="248"/>
        <end position="269"/>
    </location>
</feature>
<dbReference type="SUPFAM" id="SSF53448">
    <property type="entry name" value="Nucleotide-diphospho-sugar transferases"/>
    <property type="match status" value="1"/>
</dbReference>
<keyword evidence="7" id="KW-1185">Reference proteome</keyword>
<evidence type="ECO:0000256" key="4">
    <source>
        <dbReference type="ARBA" id="ARBA00022679"/>
    </source>
</evidence>
<dbReference type="OrthoDB" id="3734530at2"/>
<reference evidence="6 7" key="1">
    <citation type="submission" date="2020-07" db="EMBL/GenBank/DDBJ databases">
        <title>Sequencing the genomes of 1000 actinobacteria strains.</title>
        <authorList>
            <person name="Klenk H.-P."/>
        </authorList>
    </citation>
    <scope>NUCLEOTIDE SEQUENCE [LARGE SCALE GENOMIC DNA]</scope>
    <source>
        <strain evidence="6 7">DSM 19970</strain>
    </source>
</reference>
<dbReference type="InterPro" id="IPR029044">
    <property type="entry name" value="Nucleotide-diphossugar_trans"/>
</dbReference>
<feature type="transmembrane region" description="Helical" evidence="5">
    <location>
        <begin position="714"/>
        <end position="735"/>
    </location>
</feature>
<evidence type="ECO:0000256" key="5">
    <source>
        <dbReference type="SAM" id="Phobius"/>
    </source>
</evidence>
<dbReference type="Pfam" id="PF13641">
    <property type="entry name" value="Glyco_tranf_2_3"/>
    <property type="match status" value="1"/>
</dbReference>
<sequence length="1027" mass="105997">MSTPFVRAVLVTDGRTDYIPTALAAIAASDYPPSQFHLVLVDGAGPSDLFGLDVDVFTSSASTYAAAIDEVLEAQSARDGELLWLLHDDVAPAPDALGRLVATMGKRPRAAIVGAAHVRWRDTSRLVNLGTTVSRIGARRIPLVVEDDINQGQHDWREDVMAVSLAAALIRREAFERLGGIDSGYDGFGDSLEFCRRAWASGLDVVVDPSALVRHAQASLYGARSAGRGRASTHARRRVSDWHHAFAWAPWWLVPVLVILVPLSAVVRVPVRIAQNVPRVALAELAVPALLVRRLPAIARTVAAHRRAGARGAIEPRLFASPKLVMDAVRQRELGVFERSRAANVPSDLLRAELDSSRATHRLSLLFVAIVATGAAVALGIGWIRALAGGQMITGPGIGSTALSSGAVWSRAWTGWSDTGFGSPGIDGAFAGLMAPLAALPGGLRVSLGVFLIAAPLIAALAAWRAAGHATRGSWMRGSAALVFALWPPFLAAIFDGRVGPVIAHIALAIAADAFARATGWRRGELVRDREVLDSAPASASAGLATALALTVATVAQPVLLIPVIVVIVVLGAAASSSRRRLGGMISVPVVVGLPGLVAAARYVSHPTDALSILAREPGPGASWQGDAWRVAMGLSDTGRWAPLIHGAGVIGRVGACVLIVAALAALLSRSAWRSAAVGLALVGIGFGVSWWSASSTVAWSDNAGAGAISGWPGAGSSLVVLGALVAALSTDGALRGLIGRRFAVGRVVGASLATLAVGASLATVVFMAWPGAVRGSATVAASTVLPLAVPLDQEGPYRQRVLVLDQRDDGTIAYTVLSHDGSSEAIGRTDLGPTGEPLGTSGEASAAVSSIAETVADASRSGEAKLDALTAWGIGAIVVTPGGDRIRSALDQNGSLTLAGDSERGTAYRIEGGTASRAWVETNGSKVALRSTATEGSLSQDFATGGTLVIAVPAGKGWQAWAEGSALKPVNDALGRAAFAVPAGASNVSYAYRDPAQRWWWWASAVAVAWALLGAVPLRRSSEVAA</sequence>
<keyword evidence="5" id="KW-0472">Membrane</keyword>
<keyword evidence="5" id="KW-0812">Transmembrane</keyword>
<dbReference type="AlphaFoldDB" id="A0A7Z0CHF1"/>
<feature type="transmembrane region" description="Helical" evidence="5">
    <location>
        <begin position="443"/>
        <end position="463"/>
    </location>
</feature>
<feature type="transmembrane region" description="Helical" evidence="5">
    <location>
        <begin position="1000"/>
        <end position="1019"/>
    </location>
</feature>
<comment type="pathway">
    <text evidence="1">Cell wall biogenesis; cell wall polysaccharide biosynthesis.</text>
</comment>
<keyword evidence="5" id="KW-1133">Transmembrane helix</keyword>
<dbReference type="EMBL" id="JACBZO010000001">
    <property type="protein sequence ID" value="NYI40784.1"/>
    <property type="molecule type" value="Genomic_DNA"/>
</dbReference>
<organism evidence="6 7">
    <name type="scientific">Demequina lutea</name>
    <dbReference type="NCBI Taxonomy" id="431489"/>
    <lineage>
        <taxon>Bacteria</taxon>
        <taxon>Bacillati</taxon>
        <taxon>Actinomycetota</taxon>
        <taxon>Actinomycetes</taxon>
        <taxon>Micrococcales</taxon>
        <taxon>Demequinaceae</taxon>
        <taxon>Demequina</taxon>
    </lineage>
</organism>
<gene>
    <name evidence="6" type="ORF">BKA03_000903</name>
</gene>
<accession>A0A7Z0CHF1</accession>
<name>A0A7Z0CHF1_9MICO</name>
<dbReference type="GO" id="GO:0016757">
    <property type="term" value="F:glycosyltransferase activity"/>
    <property type="evidence" value="ECO:0007669"/>
    <property type="project" value="UniProtKB-KW"/>
</dbReference>
<evidence type="ECO:0000256" key="2">
    <source>
        <dbReference type="ARBA" id="ARBA00006739"/>
    </source>
</evidence>
<feature type="transmembrane region" description="Helical" evidence="5">
    <location>
        <begin position="644"/>
        <end position="668"/>
    </location>
</feature>